<feature type="region of interest" description="Disordered" evidence="1">
    <location>
        <begin position="2354"/>
        <end position="2388"/>
    </location>
</feature>
<reference evidence="4 5" key="1">
    <citation type="submission" date="2020-03" db="EMBL/GenBank/DDBJ databases">
        <title>Genome sequence of strain Massilia sp. TW-1.</title>
        <authorList>
            <person name="Chaudhary D.K."/>
        </authorList>
    </citation>
    <scope>NUCLEOTIDE SEQUENCE [LARGE SCALE GENOMIC DNA]</scope>
    <source>
        <strain evidence="4 5">TW-1</strain>
    </source>
</reference>
<dbReference type="SUPFAM" id="SSF51126">
    <property type="entry name" value="Pectin lyase-like"/>
    <property type="match status" value="1"/>
</dbReference>
<keyword evidence="5" id="KW-1185">Reference proteome</keyword>
<dbReference type="SMART" id="SM00912">
    <property type="entry name" value="Haemagg_act"/>
    <property type="match status" value="1"/>
</dbReference>
<dbReference type="InterPro" id="IPR011050">
    <property type="entry name" value="Pectin_lyase_fold/virulence"/>
</dbReference>
<evidence type="ECO:0000313" key="5">
    <source>
        <dbReference type="Proteomes" id="UP000716322"/>
    </source>
</evidence>
<dbReference type="InterPro" id="IPR008638">
    <property type="entry name" value="FhaB/CdiA-like_TPS"/>
</dbReference>
<feature type="chain" id="PRO_5045932061" evidence="2">
    <location>
        <begin position="39"/>
        <end position="2745"/>
    </location>
</feature>
<name>A0ABX0P4V8_9BURK</name>
<accession>A0ABX0P4V8</accession>
<proteinExistence type="predicted"/>
<dbReference type="Gene3D" id="2.160.20.10">
    <property type="entry name" value="Single-stranded right-handed beta-helix, Pectin lyase-like"/>
    <property type="match status" value="1"/>
</dbReference>
<evidence type="ECO:0000259" key="3">
    <source>
        <dbReference type="SMART" id="SM00912"/>
    </source>
</evidence>
<feature type="signal peptide" evidence="2">
    <location>
        <begin position="1"/>
        <end position="38"/>
    </location>
</feature>
<evidence type="ECO:0000256" key="1">
    <source>
        <dbReference type="SAM" id="MobiDB-lite"/>
    </source>
</evidence>
<sequence>MRKKTILRSSRVRRDMAWPMMVAASLPLAAPLPTYAQALPTGATVTAGKVTINTPNANALVVRQDSQRGVVNWSSFNIGQGNTVSFVQPDAGAATLNVVKGATPTDIAGTLKANGSVFLINQNGIAISATGVVDTRAGFVASTLGMSEDDFMAGRNVFSGKGGAVVNRGRIVTGPGGNVALLGSSAGNEGVISAPLGKVALGAAQAATLDLSGDGYLQVLLPADAKSADGQALVSNQGVIEADGGVVMLKASTVSDALREAVNMPGTIRARTVSGHDGAIVLEGGDGGAVRVSGTLDTSAAQGVAGRIDVGGAQVALAGARLDATGAERGGLVRVGGTFQGGKAQPPASEDAQRYVGRFGTAAAPANASTTTVDAASRIDVSAHGAAGEGGTVVVWSDKATTMQGSIAAGGAKAAGAVEVSSASTVQSVALNRIALGKGGKLLLDPQDIQIDDVPGGAAGDIGYGDNPGGVSHLYSADLVSLLGSGTSVSLKASQDIEWNTFSAVVTRPFNQAAGALSLAAGRSVTLNGVFGTADADWSIVANDTAAHGVVDSERGAGMAQINLGGANFINSNGKLTLTLSDGAGNTERDAGGIFLGSYSGNGLSAAIAPGATNGGLAPYITLTGDVTVAGNITLTGNLSVSAASATLSGNRVNWTTEATDALRGEGAFKFVENGTITRFGQLNGGQATRLALGDGINAGTSRVYGDADPDAASLGTPLLHVTSGTAPDAMGDILAAGSLAASGPGVTANAGSHTLTLGGTAGLAFNGGLSGGYFIDMTPVAIPLTVTRRTVTANVGAVQGTYGTAASVVTLSNVVNNDTLSVLGTLNGGAGQVLNAVGAGYGFSDRTAAGTWPYAVTGLSGAAAGNYTLAPGSWTGTLAVAPKTVTYDTFHSPTLVYGDTGYESASLNGVLAGDTVAPVPAVMSGGVAVPAGRLKVGSYDYVVAGLSGADAANYRIAASGNLDTPFTVTPRVLDYAVAAAGSTYGSPAALGAVTFNNVLPGDAVTPGAVGIDVNGARLTGSTTATTPAGTYTQSITSVAGADATNYTLAGSAPGAAMVVARKPVHWAGTSSTQEYGQDLPVPALTGVINGDDVAGVAQIVRQTVTGDPSPSGKPSVGQYELGLGRLGGTGAGNYILDLSGNQNAVVTVAPKVVTYATGSLNVTYGDGGAVPGLTLNGVLAGDVFDVRPYVRNLTAFGATAIDARAPAGTYSVEGVWIPHSGDNYVLSNTGNTNGTVTIAKRPVSWTVGSGTALYGNAPGNPVTLTGALPGDDVVPRVQALDGHGAGIALPGVGTYTAGVTGFGGAAGGNYVSVATGNVTGQLTIAPKPLSLVVKDSQSVYGTLGAPAVALDGLVGSDTLGIHAQVSLSKNGSAVALSDRTPAGTYTVQATAQVDSNPNYTLQNNTGTATLTVKPKVLTYTGPTGTYEYGAVVNGVDLHNTLNGVLSGDDVTLPIILQGSWTNTVAKRQVGDYPFPVSLILGLQGRDAGNYSVTSVGSSDGLITIVPKTINYKTWFLDSATRQYGDVKGQVAIQSDVMGLAFADDRVSLGAASLAGASYSTGGYLNAGTYATQVAGLSGPDAGNYRLATTGNEIALLTVVPRAVSPSWSLLSQGGIDMGSSQVNSVVYGSSGGAHPSMTGFTPLAGDKVSLSAQIQLPGGPAAALAGQQPVGSYFVTAALGGQDAANYYVRDTGVNGEVGRIDVTPRPVSVTYKDWQDTYGITPQPSALLNGVLPGQGVQAAGQLLDSAGNAVDAGFHTPAGSYTYQATGLTGSAAGNYTLVRDATSWLDSASGMTLTVGPSNTAKVQVDKARLAVSYTGPTDMVYGTNPTRPTVTGFVPGDVQDWSPWLTTTASPTPADVGKSFDPRWKNHVPAGTYDFSVQLSDALAKNYEVPAKLPGLTVARRAIGGAAAGASFVYTDLNGLYAWQALTGTLSGIVPGDDLTVKQVYVDGKGSQIQPNLYTDAGTYQVRLADLGGTAAANYVLDPALVKTASVVIKPMPLDLHLPATQTSTYGSSPVFAVAGTYPKDAVTYVISGAGLPGKALTEQEPSIGNGFNRTLVLDQLVDAGEYAYTISLGGAKPGNYVLTGATGGTWAVKPKTLTWTVSAGSGQYGYYKDCDGFSCTSLVPGVDIGKPVYNGVIPGDDVGGSVVLLDLKGAPMTVDAKTPVGKYFEVVSGLTGAQAKNYTLATSGNLPGTLTINPLYLRYSTASSVVIEGQGQIGDAGKATLQTIGGVPLPNGDTMPDAAVAIYVPAPADGYARLGTALEEGRYYYEAIGLTGQYAGNYRLLPVQNHGRYNIPVTLNDLGALDVYKDSRFGLPFVAAKDLPALPVVTPPDPSNFAETYQAGGAQFAEQPGGSGFKRTTGHENRPTPDYDRPVTGSGSVFETHVGPGGVSAAVGGAAGTDLASGTVDVNAQASGVATALASFGVSGVTVSATADGHVDITISSGPVEASVGAQAETGVQMKLGRTGVKIEADATAGAYASAGVHGGLGGGLDGNVNLTSGTFAYATTSYNYGVTNGVLTMTTGAHAGVGASTGVSGGFSGEAGAVQGGATVYSPGSVGGNFTVGAGYSNGVIEVSLDLGAQIGIGGLELKLNFGVDVGKVGQVFSDLARGGGPDIYERQRDADSHALSLANDPAARFAYLSGNADWNHDGDGSRDNAVFLQQYTDMLKATAKMVTDQQTWQKTFLNLLQTDPAKAVAFSRAKPDFTRQYWDVNMQAGRLGVRLRVEDGQLVYANLPR</sequence>
<feature type="compositionally biased region" description="Basic and acidic residues" evidence="1">
    <location>
        <begin position="2367"/>
        <end position="2379"/>
    </location>
</feature>
<comment type="caution">
    <text evidence="4">The sequence shown here is derived from an EMBL/GenBank/DDBJ whole genome shotgun (WGS) entry which is preliminary data.</text>
</comment>
<dbReference type="NCBIfam" id="TIGR01901">
    <property type="entry name" value="adhes_NPXG"/>
    <property type="match status" value="1"/>
</dbReference>
<dbReference type="PANTHER" id="PTHR12338">
    <property type="entry name" value="AUTOTRANSPORTER"/>
    <property type="match status" value="1"/>
</dbReference>
<dbReference type="Proteomes" id="UP000716322">
    <property type="component" value="Unassembled WGS sequence"/>
</dbReference>
<dbReference type="EMBL" id="JAAQOM010000001">
    <property type="protein sequence ID" value="NIA52246.1"/>
    <property type="molecule type" value="Genomic_DNA"/>
</dbReference>
<dbReference type="Pfam" id="PF05860">
    <property type="entry name" value="TPS"/>
    <property type="match status" value="1"/>
</dbReference>
<evidence type="ECO:0000256" key="2">
    <source>
        <dbReference type="SAM" id="SignalP"/>
    </source>
</evidence>
<dbReference type="PANTHER" id="PTHR12338:SF5">
    <property type="entry name" value="ANTIGEN 43-RELATED"/>
    <property type="match status" value="1"/>
</dbReference>
<gene>
    <name evidence="4" type="ORF">HAV22_01075</name>
</gene>
<keyword evidence="2" id="KW-0732">Signal</keyword>
<dbReference type="InterPro" id="IPR050909">
    <property type="entry name" value="Bact_Autotransporter_VF"/>
</dbReference>
<evidence type="ECO:0000313" key="4">
    <source>
        <dbReference type="EMBL" id="NIA52246.1"/>
    </source>
</evidence>
<dbReference type="InterPro" id="IPR012334">
    <property type="entry name" value="Pectin_lyas_fold"/>
</dbReference>
<organism evidence="4 5">
    <name type="scientific">Telluria antibiotica</name>
    <dbReference type="NCBI Taxonomy" id="2717319"/>
    <lineage>
        <taxon>Bacteria</taxon>
        <taxon>Pseudomonadati</taxon>
        <taxon>Pseudomonadota</taxon>
        <taxon>Betaproteobacteria</taxon>
        <taxon>Burkholderiales</taxon>
        <taxon>Oxalobacteraceae</taxon>
        <taxon>Telluria group</taxon>
        <taxon>Telluria</taxon>
    </lineage>
</organism>
<feature type="domain" description="Filamentous haemagglutinin FhaB/tRNA nuclease CdiA-like TPS" evidence="3">
    <location>
        <begin position="36"/>
        <end position="150"/>
    </location>
</feature>
<dbReference type="RefSeq" id="WP_166855616.1">
    <property type="nucleotide sequence ID" value="NZ_JAAQOM010000001.1"/>
</dbReference>
<protein>
    <submittedName>
        <fullName evidence="4">Filamentous hemagglutinin N-terminal domain-containing protein</fullName>
    </submittedName>
</protein>